<dbReference type="Gene3D" id="3.30.1010.10">
    <property type="entry name" value="Phosphatidylinositol 3-kinase Catalytic Subunit, Chain A, domain 4"/>
    <property type="match status" value="1"/>
</dbReference>
<dbReference type="OrthoDB" id="381190at2759"/>
<dbReference type="GO" id="GO:0000077">
    <property type="term" value="P:DNA damage checkpoint signaling"/>
    <property type="evidence" value="ECO:0007669"/>
    <property type="project" value="TreeGrafter"/>
</dbReference>
<name>A0A1U7LV73_NEOID</name>
<keyword evidence="3" id="KW-1185">Reference proteome</keyword>
<evidence type="ECO:0000313" key="2">
    <source>
        <dbReference type="EMBL" id="OLL26575.1"/>
    </source>
</evidence>
<sequence length="139" mass="16068">MNSLQKPRKITILGSDGSEYPFLCKPKDDLRKDARLMEFNGVIIKLLKKDVETAKRRLGIRTYAVIPLNEECGLIEWVNHTRPLRDIFLKSYKHKDIPVNYVEIRTILEAALTHPKPAHIFLSKLVTRYDSRVIISLIG</sequence>
<dbReference type="EMBL" id="LXFE01000166">
    <property type="protein sequence ID" value="OLL26575.1"/>
    <property type="molecule type" value="Genomic_DNA"/>
</dbReference>
<dbReference type="InterPro" id="IPR000403">
    <property type="entry name" value="PI3/4_kinase_cat_dom"/>
</dbReference>
<keyword evidence="2" id="KW-0418">Kinase</keyword>
<dbReference type="SUPFAM" id="SSF56112">
    <property type="entry name" value="Protein kinase-like (PK-like)"/>
    <property type="match status" value="1"/>
</dbReference>
<evidence type="ECO:0000313" key="3">
    <source>
        <dbReference type="Proteomes" id="UP000186594"/>
    </source>
</evidence>
<dbReference type="InterPro" id="IPR011009">
    <property type="entry name" value="Kinase-like_dom_sf"/>
</dbReference>
<organism evidence="2 3">
    <name type="scientific">Neolecta irregularis (strain DAH-3)</name>
    <dbReference type="NCBI Taxonomy" id="1198029"/>
    <lineage>
        <taxon>Eukaryota</taxon>
        <taxon>Fungi</taxon>
        <taxon>Dikarya</taxon>
        <taxon>Ascomycota</taxon>
        <taxon>Taphrinomycotina</taxon>
        <taxon>Neolectales</taxon>
        <taxon>Neolectaceae</taxon>
        <taxon>Neolecta</taxon>
    </lineage>
</organism>
<reference evidence="2 3" key="1">
    <citation type="submission" date="2016-04" db="EMBL/GenBank/DDBJ databases">
        <title>Evolutionary innovation and constraint leading to complex multicellularity in the Ascomycota.</title>
        <authorList>
            <person name="Cisse O."/>
            <person name="Nguyen A."/>
            <person name="Hewitt D.A."/>
            <person name="Jedd G."/>
            <person name="Stajich J.E."/>
        </authorList>
    </citation>
    <scope>NUCLEOTIDE SEQUENCE [LARGE SCALE GENOMIC DNA]</scope>
    <source>
        <strain evidence="2 3">DAH-3</strain>
    </source>
</reference>
<gene>
    <name evidence="2" type="ORF">NEOLI_003138</name>
</gene>
<dbReference type="AlphaFoldDB" id="A0A1U7LV73"/>
<comment type="caution">
    <text evidence="2">The sequence shown here is derived from an EMBL/GenBank/DDBJ whole genome shotgun (WGS) entry which is preliminary data.</text>
</comment>
<dbReference type="GO" id="GO:0005694">
    <property type="term" value="C:chromosome"/>
    <property type="evidence" value="ECO:0007669"/>
    <property type="project" value="TreeGrafter"/>
</dbReference>
<dbReference type="GO" id="GO:0006281">
    <property type="term" value="P:DNA repair"/>
    <property type="evidence" value="ECO:0007669"/>
    <property type="project" value="TreeGrafter"/>
</dbReference>
<dbReference type="InterPro" id="IPR050517">
    <property type="entry name" value="DDR_Repair_Kinase"/>
</dbReference>
<accession>A0A1U7LV73</accession>
<dbReference type="GO" id="GO:0005634">
    <property type="term" value="C:nucleus"/>
    <property type="evidence" value="ECO:0007669"/>
    <property type="project" value="TreeGrafter"/>
</dbReference>
<dbReference type="Pfam" id="PF00454">
    <property type="entry name" value="PI3_PI4_kinase"/>
    <property type="match status" value="1"/>
</dbReference>
<dbReference type="PANTHER" id="PTHR11139:SF125">
    <property type="entry name" value="SERINE_THREONINE-PROTEIN KINASE MEC1"/>
    <property type="match status" value="1"/>
</dbReference>
<evidence type="ECO:0000259" key="1">
    <source>
        <dbReference type="PROSITE" id="PS50290"/>
    </source>
</evidence>
<dbReference type="GO" id="GO:0004674">
    <property type="term" value="F:protein serine/threonine kinase activity"/>
    <property type="evidence" value="ECO:0007669"/>
    <property type="project" value="TreeGrafter"/>
</dbReference>
<dbReference type="PROSITE" id="PS50290">
    <property type="entry name" value="PI3_4_KINASE_3"/>
    <property type="match status" value="1"/>
</dbReference>
<proteinExistence type="predicted"/>
<dbReference type="GO" id="GO:0000723">
    <property type="term" value="P:telomere maintenance"/>
    <property type="evidence" value="ECO:0007669"/>
    <property type="project" value="TreeGrafter"/>
</dbReference>
<dbReference type="Proteomes" id="UP000186594">
    <property type="component" value="Unassembled WGS sequence"/>
</dbReference>
<keyword evidence="2" id="KW-0808">Transferase</keyword>
<protein>
    <submittedName>
        <fullName evidence="2">Protein kinase rad3</fullName>
    </submittedName>
</protein>
<dbReference type="STRING" id="1198029.A0A1U7LV73"/>
<dbReference type="PANTHER" id="PTHR11139">
    <property type="entry name" value="ATAXIA TELANGIECTASIA MUTATED ATM -RELATED"/>
    <property type="match status" value="1"/>
</dbReference>
<feature type="domain" description="PI3K/PI4K catalytic" evidence="1">
    <location>
        <begin position="1"/>
        <end position="139"/>
    </location>
</feature>